<reference evidence="3 4" key="1">
    <citation type="submission" date="2024-05" db="EMBL/GenBank/DDBJ databases">
        <title>Sphingomonas sp. HF-S3 16S ribosomal RNA gene Genome sequencing and assembly.</title>
        <authorList>
            <person name="Lee H."/>
        </authorList>
    </citation>
    <scope>NUCLEOTIDE SEQUENCE [LARGE SCALE GENOMIC DNA]</scope>
    <source>
        <strain evidence="3 4">HF-S3</strain>
    </source>
</reference>
<evidence type="ECO:0000259" key="2">
    <source>
        <dbReference type="Pfam" id="PF01979"/>
    </source>
</evidence>
<evidence type="ECO:0000313" key="3">
    <source>
        <dbReference type="EMBL" id="MEN3747820.1"/>
    </source>
</evidence>
<organism evidence="3 4">
    <name type="scientific">Sphingomonas rustica</name>
    <dbReference type="NCBI Taxonomy" id="3103142"/>
    <lineage>
        <taxon>Bacteria</taxon>
        <taxon>Pseudomonadati</taxon>
        <taxon>Pseudomonadota</taxon>
        <taxon>Alphaproteobacteria</taxon>
        <taxon>Sphingomonadales</taxon>
        <taxon>Sphingomonadaceae</taxon>
        <taxon>Sphingomonas</taxon>
    </lineage>
</organism>
<feature type="domain" description="Amidohydrolase-related" evidence="2">
    <location>
        <begin position="72"/>
        <end position="419"/>
    </location>
</feature>
<dbReference type="InterPro" id="IPR006680">
    <property type="entry name" value="Amidohydro-rel"/>
</dbReference>
<keyword evidence="1" id="KW-0732">Signal</keyword>
<accession>A0ABV0BCM9</accession>
<dbReference type="PANTHER" id="PTHR43135">
    <property type="entry name" value="ALPHA-D-RIBOSE 1-METHYLPHOSPHONATE 5-TRIPHOSPHATE DIPHOSPHATASE"/>
    <property type="match status" value="1"/>
</dbReference>
<dbReference type="SUPFAM" id="SSF51556">
    <property type="entry name" value="Metallo-dependent hydrolases"/>
    <property type="match status" value="1"/>
</dbReference>
<protein>
    <submittedName>
        <fullName evidence="3">Amidohydrolase family protein</fullName>
    </submittedName>
</protein>
<sequence length="424" mass="45675">MKRLFLALAAALTCIGAAPAERATLIHGARVFDGSGRPAQVRDVLIRGDRIVQVGTHLKVPDAEIVEGGGMTLIPGLHDLHIHTPGEYFGSADAIATGYGPYLAAGVTSVNEFSVGPEMLAPIRSLSAPLPHLSLALRLGVPHGHGTESDFTNGITAQVTTPEAARTEMARLLPYKPDVIKVFTDGWRYGRDADRPSMDLLTLTAIVEAAHAQGVPVVTHTVTLAGAKIAARAGVDALAHGIGDLPADAELIALMKRHRTAYVPTMAVYEPQQDRRFLNDEWVRLRPQDRAREETRLARPIEPVPDFAAKRWSILQQNLRILHKAGIPIATGTDTGIGGVYPGIALIREIRLFVSLGFTPAEALRASTATSAAIMGKSRTHGRILPGQRADLVLIGGMPDRRIEDIYQVRRVWVSGEEVTLPAR</sequence>
<evidence type="ECO:0000256" key="1">
    <source>
        <dbReference type="SAM" id="SignalP"/>
    </source>
</evidence>
<dbReference type="InterPro" id="IPR032466">
    <property type="entry name" value="Metal_Hydrolase"/>
</dbReference>
<evidence type="ECO:0000313" key="4">
    <source>
        <dbReference type="Proteomes" id="UP001427805"/>
    </source>
</evidence>
<dbReference type="PANTHER" id="PTHR43135:SF3">
    <property type="entry name" value="ALPHA-D-RIBOSE 1-METHYLPHOSPHONATE 5-TRIPHOSPHATE DIPHOSPHATASE"/>
    <property type="match status" value="1"/>
</dbReference>
<comment type="caution">
    <text evidence="3">The sequence shown here is derived from an EMBL/GenBank/DDBJ whole genome shotgun (WGS) entry which is preliminary data.</text>
</comment>
<proteinExistence type="predicted"/>
<dbReference type="InterPro" id="IPR011059">
    <property type="entry name" value="Metal-dep_hydrolase_composite"/>
</dbReference>
<dbReference type="Proteomes" id="UP001427805">
    <property type="component" value="Unassembled WGS sequence"/>
</dbReference>
<feature type="signal peptide" evidence="1">
    <location>
        <begin position="1"/>
        <end position="20"/>
    </location>
</feature>
<dbReference type="EMBL" id="JBDIZK010000006">
    <property type="protein sequence ID" value="MEN3747820.1"/>
    <property type="molecule type" value="Genomic_DNA"/>
</dbReference>
<gene>
    <name evidence="3" type="ORF">TPR58_11635</name>
</gene>
<dbReference type="Pfam" id="PF01979">
    <property type="entry name" value="Amidohydro_1"/>
    <property type="match status" value="1"/>
</dbReference>
<dbReference type="Gene3D" id="2.30.40.10">
    <property type="entry name" value="Urease, subunit C, domain 1"/>
    <property type="match status" value="1"/>
</dbReference>
<keyword evidence="4" id="KW-1185">Reference proteome</keyword>
<feature type="chain" id="PRO_5046985817" evidence="1">
    <location>
        <begin position="21"/>
        <end position="424"/>
    </location>
</feature>
<dbReference type="RefSeq" id="WP_346246829.1">
    <property type="nucleotide sequence ID" value="NZ_JBDIZK010000006.1"/>
</dbReference>
<dbReference type="InterPro" id="IPR051781">
    <property type="entry name" value="Metallo-dep_Hydrolase"/>
</dbReference>
<name>A0ABV0BCM9_9SPHN</name>
<dbReference type="SUPFAM" id="SSF51338">
    <property type="entry name" value="Composite domain of metallo-dependent hydrolases"/>
    <property type="match status" value="1"/>
</dbReference>
<dbReference type="Gene3D" id="3.20.20.140">
    <property type="entry name" value="Metal-dependent hydrolases"/>
    <property type="match status" value="1"/>
</dbReference>